<sequence length="573" mass="64598">MSRIAARPRVKRQTRLDLTPIPSSSPRFDHSSDSAATDHFAAVRCAPAGSSPFSRRPLAKRDVPPGSPAPLQKADKSSSSDDDEDAICTPGRRTQIVPRVLIHEPLAMKAKAENEDGDESVDEDDDEDDIRGLGSTRRRTGKRLLVELRDNNESQSSSSEAIISSPAKRRRRDRVASVQVRAQGESEQTLRDLEEDLEDLRDSAVTKERTRGSVAHSAATLKRKEQLEALRLRRAGEKPPTTRPTNESQNSLEHGGDSLSNEENEDQASDCATSTSDEDLPGDSDEEPPPPEDLDKYEDDFVLQDEDAEIGVPSEVVDLPFEFSRHRYKRLKDHFRDVVEWMVHNKLNPAFPRDDEVYKVAFSKVQDEVLGVAGSQLVSSVWVGGFKHALEARPGIEVLPFSDPSMDYCDACNRSKHPASYDIRFTGRPYSLKTLEPLFDEDDTSTSNDDGNDSDNSQPENKNNIDRDGRTIPDESTHFFLGSFCKSKATMAHTLIHWRFHLNEWVIDYLERKELFSDESVLEREHWSVKKRTKYANQVVDSMRQTGETDRLWKDFNLNAKTAREHGPGAGRW</sequence>
<dbReference type="EMBL" id="JALBCA010000084">
    <property type="protein sequence ID" value="KAI2383772.1"/>
    <property type="molecule type" value="Genomic_DNA"/>
</dbReference>
<evidence type="ECO:0000313" key="1">
    <source>
        <dbReference type="EMBL" id="KAI2383772.1"/>
    </source>
</evidence>
<reference evidence="1" key="1">
    <citation type="journal article" date="2022" name="bioRxiv">
        <title>Population genetic analysis of Ophidiomyces ophidiicola, the causative agent of snake fungal disease, indicates recent introductions to the USA.</title>
        <authorList>
            <person name="Ladner J.T."/>
            <person name="Palmer J.M."/>
            <person name="Ettinger C.L."/>
            <person name="Stajich J.E."/>
            <person name="Farrell T.M."/>
            <person name="Glorioso B.M."/>
            <person name="Lawson B."/>
            <person name="Price S.J."/>
            <person name="Stengle A.G."/>
            <person name="Grear D.A."/>
            <person name="Lorch J.M."/>
        </authorList>
    </citation>
    <scope>NUCLEOTIDE SEQUENCE</scope>
    <source>
        <strain evidence="1">NWHC 24266-5</strain>
    </source>
</reference>
<comment type="caution">
    <text evidence="1">The sequence shown here is derived from an EMBL/GenBank/DDBJ whole genome shotgun (WGS) entry which is preliminary data.</text>
</comment>
<protein>
    <submittedName>
        <fullName evidence="1">Uncharacterized protein</fullName>
    </submittedName>
</protein>
<organism evidence="1">
    <name type="scientific">Ophidiomyces ophidiicola</name>
    <dbReference type="NCBI Taxonomy" id="1387563"/>
    <lineage>
        <taxon>Eukaryota</taxon>
        <taxon>Fungi</taxon>
        <taxon>Dikarya</taxon>
        <taxon>Ascomycota</taxon>
        <taxon>Pezizomycotina</taxon>
        <taxon>Eurotiomycetes</taxon>
        <taxon>Eurotiomycetidae</taxon>
        <taxon>Onygenales</taxon>
        <taxon>Onygenaceae</taxon>
        <taxon>Ophidiomyces</taxon>
    </lineage>
</organism>
<accession>A0ACB8URR7</accession>
<name>A0ACB8URR7_9EURO</name>
<proteinExistence type="predicted"/>
<gene>
    <name evidence="1" type="ORF">LOY88_005053</name>
</gene>